<gene>
    <name evidence="1" type="ORF">D2E76_15875</name>
</gene>
<dbReference type="EMBL" id="QXBN01000012">
    <property type="protein sequence ID" value="RIT36738.1"/>
    <property type="molecule type" value="Genomic_DNA"/>
</dbReference>
<comment type="caution">
    <text evidence="1">The sequence shown here is derived from an EMBL/GenBank/DDBJ whole genome shotgun (WGS) entry which is preliminary data.</text>
</comment>
<dbReference type="RefSeq" id="WP_119596395.1">
    <property type="nucleotide sequence ID" value="NZ_QXBN01000012.1"/>
</dbReference>
<reference evidence="1 2" key="1">
    <citation type="submission" date="2018-08" db="EMBL/GenBank/DDBJ databases">
        <title>Linezolid Resistance in Mycobacterium abscessus: MIC Distribution and Comprehensive Investigation of Resistance Mechanisms.</title>
        <authorList>
            <person name="Ye M."/>
            <person name="Xu L."/>
            <person name="Zou Y."/>
            <person name="Li B."/>
            <person name="Guo Q."/>
            <person name="Zhang Y."/>
            <person name="Zhan M."/>
            <person name="Xu B."/>
            <person name="Yu F."/>
            <person name="Zhang Z."/>
            <person name="Chu H."/>
        </authorList>
    </citation>
    <scope>NUCLEOTIDE SEQUENCE [LARGE SCALE GENOMIC DNA]</scope>
    <source>
        <strain evidence="1 2">G143</strain>
    </source>
</reference>
<dbReference type="AlphaFoldDB" id="A0ABD7HMP9"/>
<evidence type="ECO:0000313" key="2">
    <source>
        <dbReference type="Proteomes" id="UP000284557"/>
    </source>
</evidence>
<dbReference type="Proteomes" id="UP000284557">
    <property type="component" value="Unassembled WGS sequence"/>
</dbReference>
<proteinExistence type="predicted"/>
<name>A0ABD7HMP9_9MYCO</name>
<sequence length="63" mass="6832">MQCGTTATTHAEAVLNEIKPGQWVDHYPAHGGGDRYGELITEMRGGILITRTGRRIHRSAVGS</sequence>
<organism evidence="1 2">
    <name type="scientific">Mycobacteroides abscessus</name>
    <dbReference type="NCBI Taxonomy" id="36809"/>
    <lineage>
        <taxon>Bacteria</taxon>
        <taxon>Bacillati</taxon>
        <taxon>Actinomycetota</taxon>
        <taxon>Actinomycetes</taxon>
        <taxon>Mycobacteriales</taxon>
        <taxon>Mycobacteriaceae</taxon>
        <taxon>Mycobacteroides</taxon>
    </lineage>
</organism>
<accession>A0ABD7HMP9</accession>
<protein>
    <submittedName>
        <fullName evidence="1">Uncharacterized protein</fullName>
    </submittedName>
</protein>
<evidence type="ECO:0000313" key="1">
    <source>
        <dbReference type="EMBL" id="RIT36738.1"/>
    </source>
</evidence>